<name>A0A7J7LTZ8_9MAGN</name>
<dbReference type="EMBL" id="JACGCM010002006">
    <property type="protein sequence ID" value="KAF6146125.1"/>
    <property type="molecule type" value="Genomic_DNA"/>
</dbReference>
<keyword evidence="1" id="KW-0812">Transmembrane</keyword>
<reference evidence="2 3" key="1">
    <citation type="journal article" date="2020" name="IScience">
        <title>Genome Sequencing of the Endangered Kingdonia uniflora (Circaeasteraceae, Ranunculales) Reveals Potential Mechanisms of Evolutionary Specialization.</title>
        <authorList>
            <person name="Sun Y."/>
            <person name="Deng T."/>
            <person name="Zhang A."/>
            <person name="Moore M.J."/>
            <person name="Landis J.B."/>
            <person name="Lin N."/>
            <person name="Zhang H."/>
            <person name="Zhang X."/>
            <person name="Huang J."/>
            <person name="Zhang X."/>
            <person name="Sun H."/>
            <person name="Wang H."/>
        </authorList>
    </citation>
    <scope>NUCLEOTIDE SEQUENCE [LARGE SCALE GENOMIC DNA]</scope>
    <source>
        <strain evidence="2">TB1705</strain>
        <tissue evidence="2">Leaf</tissue>
    </source>
</reference>
<comment type="caution">
    <text evidence="2">The sequence shown here is derived from an EMBL/GenBank/DDBJ whole genome shotgun (WGS) entry which is preliminary data.</text>
</comment>
<accession>A0A7J7LTZ8</accession>
<keyword evidence="3" id="KW-1185">Reference proteome</keyword>
<sequence>MLDCLTRLVPRPVLVVFFVTLQVLAFMVASSILATVKSFNSLLMDSDKPPMYFINTSSPSTSMSKTKVWL</sequence>
<keyword evidence="1" id="KW-1133">Transmembrane helix</keyword>
<proteinExistence type="predicted"/>
<dbReference type="Proteomes" id="UP000541444">
    <property type="component" value="Unassembled WGS sequence"/>
</dbReference>
<feature type="transmembrane region" description="Helical" evidence="1">
    <location>
        <begin position="12"/>
        <end position="36"/>
    </location>
</feature>
<evidence type="ECO:0000313" key="3">
    <source>
        <dbReference type="Proteomes" id="UP000541444"/>
    </source>
</evidence>
<protein>
    <submittedName>
        <fullName evidence="2">Uncharacterized protein</fullName>
    </submittedName>
</protein>
<evidence type="ECO:0000256" key="1">
    <source>
        <dbReference type="SAM" id="Phobius"/>
    </source>
</evidence>
<evidence type="ECO:0000313" key="2">
    <source>
        <dbReference type="EMBL" id="KAF6146125.1"/>
    </source>
</evidence>
<gene>
    <name evidence="2" type="ORF">GIB67_015563</name>
</gene>
<keyword evidence="1" id="KW-0472">Membrane</keyword>
<organism evidence="2 3">
    <name type="scientific">Kingdonia uniflora</name>
    <dbReference type="NCBI Taxonomy" id="39325"/>
    <lineage>
        <taxon>Eukaryota</taxon>
        <taxon>Viridiplantae</taxon>
        <taxon>Streptophyta</taxon>
        <taxon>Embryophyta</taxon>
        <taxon>Tracheophyta</taxon>
        <taxon>Spermatophyta</taxon>
        <taxon>Magnoliopsida</taxon>
        <taxon>Ranunculales</taxon>
        <taxon>Circaeasteraceae</taxon>
        <taxon>Kingdonia</taxon>
    </lineage>
</organism>
<dbReference type="AlphaFoldDB" id="A0A7J7LTZ8"/>